<sequence>MALLASGEQEKGEVLTEVDVPITLAFIPVGWYPFQPKWVPLRPDYPLPVPSWFLPHLINPFRFGPWGRIPVTPPTRRKLGPGLGGPEYRPTNPGPELSGEPYP</sequence>
<evidence type="ECO:0000313" key="2">
    <source>
        <dbReference type="EMBL" id="KAK4365598.1"/>
    </source>
</evidence>
<accession>A0AAE1SA70</accession>
<comment type="caution">
    <text evidence="2">The sequence shown here is derived from an EMBL/GenBank/DDBJ whole genome shotgun (WGS) entry which is preliminary data.</text>
</comment>
<proteinExistence type="predicted"/>
<dbReference type="Proteomes" id="UP001291623">
    <property type="component" value="Unassembled WGS sequence"/>
</dbReference>
<reference evidence="2" key="1">
    <citation type="submission" date="2023-12" db="EMBL/GenBank/DDBJ databases">
        <title>Genome assembly of Anisodus tanguticus.</title>
        <authorList>
            <person name="Wang Y.-J."/>
        </authorList>
    </citation>
    <scope>NUCLEOTIDE SEQUENCE</scope>
    <source>
        <strain evidence="2">KB-2021</strain>
        <tissue evidence="2">Leaf</tissue>
    </source>
</reference>
<name>A0AAE1SA70_9SOLA</name>
<feature type="region of interest" description="Disordered" evidence="1">
    <location>
        <begin position="74"/>
        <end position="103"/>
    </location>
</feature>
<evidence type="ECO:0000313" key="3">
    <source>
        <dbReference type="Proteomes" id="UP001291623"/>
    </source>
</evidence>
<keyword evidence="3" id="KW-1185">Reference proteome</keyword>
<dbReference type="EMBL" id="JAVYJV010000007">
    <property type="protein sequence ID" value="KAK4365598.1"/>
    <property type="molecule type" value="Genomic_DNA"/>
</dbReference>
<organism evidence="2 3">
    <name type="scientific">Anisodus tanguticus</name>
    <dbReference type="NCBI Taxonomy" id="243964"/>
    <lineage>
        <taxon>Eukaryota</taxon>
        <taxon>Viridiplantae</taxon>
        <taxon>Streptophyta</taxon>
        <taxon>Embryophyta</taxon>
        <taxon>Tracheophyta</taxon>
        <taxon>Spermatophyta</taxon>
        <taxon>Magnoliopsida</taxon>
        <taxon>eudicotyledons</taxon>
        <taxon>Gunneridae</taxon>
        <taxon>Pentapetalae</taxon>
        <taxon>asterids</taxon>
        <taxon>lamiids</taxon>
        <taxon>Solanales</taxon>
        <taxon>Solanaceae</taxon>
        <taxon>Solanoideae</taxon>
        <taxon>Hyoscyameae</taxon>
        <taxon>Anisodus</taxon>
    </lineage>
</organism>
<evidence type="ECO:0000256" key="1">
    <source>
        <dbReference type="SAM" id="MobiDB-lite"/>
    </source>
</evidence>
<gene>
    <name evidence="2" type="ORF">RND71_013478</name>
</gene>
<protein>
    <submittedName>
        <fullName evidence="2">Uncharacterized protein</fullName>
    </submittedName>
</protein>
<dbReference type="AlphaFoldDB" id="A0AAE1SA70"/>